<gene>
    <name evidence="1" type="ORF">SDC9_177599</name>
</gene>
<name>A0A645GTG2_9ZZZZ</name>
<organism evidence="1">
    <name type="scientific">bioreactor metagenome</name>
    <dbReference type="NCBI Taxonomy" id="1076179"/>
    <lineage>
        <taxon>unclassified sequences</taxon>
        <taxon>metagenomes</taxon>
        <taxon>ecological metagenomes</taxon>
    </lineage>
</organism>
<accession>A0A645GTG2</accession>
<dbReference type="EMBL" id="VSSQ01081147">
    <property type="protein sequence ID" value="MPN30141.1"/>
    <property type="molecule type" value="Genomic_DNA"/>
</dbReference>
<evidence type="ECO:0000313" key="1">
    <source>
        <dbReference type="EMBL" id="MPN30141.1"/>
    </source>
</evidence>
<protein>
    <submittedName>
        <fullName evidence="1">Uncharacterized protein</fullName>
    </submittedName>
</protein>
<proteinExistence type="predicted"/>
<reference evidence="1" key="1">
    <citation type="submission" date="2019-08" db="EMBL/GenBank/DDBJ databases">
        <authorList>
            <person name="Kucharzyk K."/>
            <person name="Murdoch R.W."/>
            <person name="Higgins S."/>
            <person name="Loffler F."/>
        </authorList>
    </citation>
    <scope>NUCLEOTIDE SEQUENCE</scope>
</reference>
<dbReference type="AlphaFoldDB" id="A0A645GTG2"/>
<comment type="caution">
    <text evidence="1">The sequence shown here is derived from an EMBL/GenBank/DDBJ whole genome shotgun (WGS) entry which is preliminary data.</text>
</comment>
<sequence length="51" mass="5383">MSAKVTGHAGANDFIDGVFYDTDGEPRRNIVNAGTLFLGLLHRGVHKDGAA</sequence>